<evidence type="ECO:0000313" key="3">
    <source>
        <dbReference type="Proteomes" id="UP001152747"/>
    </source>
</evidence>
<dbReference type="PANTHER" id="PTHR10094:SF25">
    <property type="entry name" value="SCP2 STEROL-BINDING DOMAIN-CONTAINING PROTEIN 1"/>
    <property type="match status" value="1"/>
</dbReference>
<evidence type="ECO:0000259" key="1">
    <source>
        <dbReference type="Pfam" id="PF02036"/>
    </source>
</evidence>
<gene>
    <name evidence="2" type="ORF">CAMP_LOCUS19257</name>
</gene>
<dbReference type="PANTHER" id="PTHR10094">
    <property type="entry name" value="STEROL CARRIER PROTEIN 2 SCP-2 FAMILY PROTEIN"/>
    <property type="match status" value="1"/>
</dbReference>
<dbReference type="Proteomes" id="UP001152747">
    <property type="component" value="Unassembled WGS sequence"/>
</dbReference>
<dbReference type="SUPFAM" id="SSF55718">
    <property type="entry name" value="SCP-like"/>
    <property type="match status" value="1"/>
</dbReference>
<evidence type="ECO:0000313" key="2">
    <source>
        <dbReference type="EMBL" id="CAI5456620.1"/>
    </source>
</evidence>
<dbReference type="Pfam" id="PF02036">
    <property type="entry name" value="SCP2"/>
    <property type="match status" value="1"/>
</dbReference>
<dbReference type="InterPro" id="IPR036527">
    <property type="entry name" value="SCP2_sterol-bd_dom_sf"/>
</dbReference>
<proteinExistence type="predicted"/>
<dbReference type="EMBL" id="CANHGI010000006">
    <property type="protein sequence ID" value="CAI5456620.1"/>
    <property type="molecule type" value="Genomic_DNA"/>
</dbReference>
<keyword evidence="3" id="KW-1185">Reference proteome</keyword>
<sequence>MSFKSDVVFNKIKEIIRTDKDLVRKVGTSFRINVAGPNGTVKTWTIVAKSDNPYIGDDKSRVVDIEININDSDVVSIATGQLKADEAFKQGKIKLKGNIAKIMQLRNTLDPNMLKL</sequence>
<dbReference type="Gene3D" id="3.30.1050.10">
    <property type="entry name" value="SCP2 sterol-binding domain"/>
    <property type="match status" value="1"/>
</dbReference>
<dbReference type="AlphaFoldDB" id="A0A9P1J4R1"/>
<dbReference type="GO" id="GO:0005829">
    <property type="term" value="C:cytosol"/>
    <property type="evidence" value="ECO:0007669"/>
    <property type="project" value="TreeGrafter"/>
</dbReference>
<dbReference type="InterPro" id="IPR003033">
    <property type="entry name" value="SCP2_sterol-bd_dom"/>
</dbReference>
<reference evidence="2" key="1">
    <citation type="submission" date="2022-11" db="EMBL/GenBank/DDBJ databases">
        <authorList>
            <person name="Kikuchi T."/>
        </authorList>
    </citation>
    <scope>NUCLEOTIDE SEQUENCE</scope>
    <source>
        <strain evidence="2">PS1010</strain>
    </source>
</reference>
<organism evidence="2 3">
    <name type="scientific">Caenorhabditis angaria</name>
    <dbReference type="NCBI Taxonomy" id="860376"/>
    <lineage>
        <taxon>Eukaryota</taxon>
        <taxon>Metazoa</taxon>
        <taxon>Ecdysozoa</taxon>
        <taxon>Nematoda</taxon>
        <taxon>Chromadorea</taxon>
        <taxon>Rhabditida</taxon>
        <taxon>Rhabditina</taxon>
        <taxon>Rhabditomorpha</taxon>
        <taxon>Rhabditoidea</taxon>
        <taxon>Rhabditidae</taxon>
        <taxon>Peloderinae</taxon>
        <taxon>Caenorhabditis</taxon>
    </lineage>
</organism>
<dbReference type="OrthoDB" id="3592703at2759"/>
<feature type="domain" description="SCP2" evidence="1">
    <location>
        <begin position="9"/>
        <end position="110"/>
    </location>
</feature>
<name>A0A9P1J4R1_9PELO</name>
<comment type="caution">
    <text evidence="2">The sequence shown here is derived from an EMBL/GenBank/DDBJ whole genome shotgun (WGS) entry which is preliminary data.</text>
</comment>
<dbReference type="FunFam" id="3.30.1050.10:FF:000015">
    <property type="entry name" value="Non-specific lipid-transfer protein-like 1"/>
    <property type="match status" value="1"/>
</dbReference>
<accession>A0A9P1J4R1</accession>
<protein>
    <recommendedName>
        <fullName evidence="1">SCP2 domain-containing protein</fullName>
    </recommendedName>
</protein>